<reference evidence="1 2" key="1">
    <citation type="submission" date="2015-11" db="EMBL/GenBank/DDBJ databases">
        <title>Draft genome sequences of new species of the genus Lactobacillus isolated from orchardgrass silage.</title>
        <authorList>
            <person name="Tohno M."/>
            <person name="Tanizawa Y."/>
            <person name="Arita M."/>
        </authorList>
    </citation>
    <scope>NUCLEOTIDE SEQUENCE [LARGE SCALE GENOMIC DNA]</scope>
    <source>
        <strain evidence="1 2">IWT30</strain>
    </source>
</reference>
<evidence type="ECO:0000313" key="2">
    <source>
        <dbReference type="Proteomes" id="UP000198374"/>
    </source>
</evidence>
<sequence>MASNLTAKVVILMVEGENDEILLEQYVDEVLQNKQTDYHFEVTVGDVLGNNQHHANAENIVLAKIKEVMSTQKYKKSDIAAVFHVVDVDGSFIKHGHFLVNEELKKLDRSHEYAVDEELVYSESTDMKENNRQSWQLKHGRLRTLSTRTEIWSIPYSLIFFSITSEHVLSGEIKYDQEAKLDVIDAFLNQHPTVTDFLGFLEDQKLITKANPWSVLEKSTGFKRLTNINCVIDSLKVLE</sequence>
<name>A0A1Z5IE91_9LACO</name>
<protein>
    <submittedName>
        <fullName evidence="1">Uncharacterized protein</fullName>
    </submittedName>
</protein>
<dbReference type="RefSeq" id="WP_089109850.1">
    <property type="nucleotide sequence ID" value="NZ_BCMF01000011.1"/>
</dbReference>
<gene>
    <name evidence="1" type="ORF">IWT30_02047</name>
</gene>
<evidence type="ECO:0000313" key="1">
    <source>
        <dbReference type="EMBL" id="GAX00067.1"/>
    </source>
</evidence>
<dbReference type="OrthoDB" id="2110614at2"/>
<comment type="caution">
    <text evidence="1">The sequence shown here is derived from an EMBL/GenBank/DDBJ whole genome shotgun (WGS) entry which is preliminary data.</text>
</comment>
<dbReference type="Proteomes" id="UP000198374">
    <property type="component" value="Unassembled WGS sequence"/>
</dbReference>
<dbReference type="EMBL" id="BCMF01000011">
    <property type="protein sequence ID" value="GAX00067.1"/>
    <property type="molecule type" value="Genomic_DNA"/>
</dbReference>
<proteinExistence type="predicted"/>
<dbReference type="AlphaFoldDB" id="A0A1Z5IE91"/>
<accession>A0A1Z5IE91</accession>
<organism evidence="1 2">
    <name type="scientific">Secundilactobacillus mixtipabuli</name>
    <dbReference type="NCBI Taxonomy" id="1435342"/>
    <lineage>
        <taxon>Bacteria</taxon>
        <taxon>Bacillati</taxon>
        <taxon>Bacillota</taxon>
        <taxon>Bacilli</taxon>
        <taxon>Lactobacillales</taxon>
        <taxon>Lactobacillaceae</taxon>
        <taxon>Secundilactobacillus</taxon>
    </lineage>
</organism>
<keyword evidence="2" id="KW-1185">Reference proteome</keyword>